<gene>
    <name evidence="9" type="ORF">XELAEV_18034555mg</name>
</gene>
<evidence type="ECO:0000256" key="3">
    <source>
        <dbReference type="ARBA" id="ARBA00023155"/>
    </source>
</evidence>
<dbReference type="Gene3D" id="1.10.10.60">
    <property type="entry name" value="Homeodomain-like"/>
    <property type="match status" value="1"/>
</dbReference>
<feature type="region of interest" description="Disordered" evidence="7">
    <location>
        <begin position="72"/>
        <end position="106"/>
    </location>
</feature>
<name>A0A974CEP8_XENLA</name>
<dbReference type="InterPro" id="IPR017970">
    <property type="entry name" value="Homeobox_CS"/>
</dbReference>
<evidence type="ECO:0000256" key="4">
    <source>
        <dbReference type="ARBA" id="ARBA00023242"/>
    </source>
</evidence>
<dbReference type="PRINTS" id="PR00024">
    <property type="entry name" value="HOMEOBOX"/>
</dbReference>
<dbReference type="PROSITE" id="PS00027">
    <property type="entry name" value="HOMEOBOX_1"/>
    <property type="match status" value="1"/>
</dbReference>
<dbReference type="SMART" id="SM00389">
    <property type="entry name" value="HOX"/>
    <property type="match status" value="1"/>
</dbReference>
<evidence type="ECO:0000256" key="7">
    <source>
        <dbReference type="SAM" id="MobiDB-lite"/>
    </source>
</evidence>
<dbReference type="EMBL" id="CM004478">
    <property type="protein sequence ID" value="OCT71577.1"/>
    <property type="molecule type" value="Genomic_DNA"/>
</dbReference>
<feature type="domain" description="Homeobox" evidence="8">
    <location>
        <begin position="107"/>
        <end position="167"/>
    </location>
</feature>
<evidence type="ECO:0000313" key="9">
    <source>
        <dbReference type="EMBL" id="OCT71577.1"/>
    </source>
</evidence>
<dbReference type="InterPro" id="IPR001356">
    <property type="entry name" value="HD"/>
</dbReference>
<feature type="DNA-binding region" description="Homeobox" evidence="5">
    <location>
        <begin position="109"/>
        <end position="168"/>
    </location>
</feature>
<dbReference type="CDD" id="cd00086">
    <property type="entry name" value="homeodomain"/>
    <property type="match status" value="1"/>
</dbReference>
<evidence type="ECO:0000313" key="10">
    <source>
        <dbReference type="Proteomes" id="UP000694892"/>
    </source>
</evidence>
<dbReference type="PROSITE" id="PS50071">
    <property type="entry name" value="HOMEOBOX_2"/>
    <property type="match status" value="1"/>
</dbReference>
<evidence type="ECO:0000256" key="6">
    <source>
        <dbReference type="RuleBase" id="RU000682"/>
    </source>
</evidence>
<dbReference type="GO" id="GO:0000981">
    <property type="term" value="F:DNA-binding transcription factor activity, RNA polymerase II-specific"/>
    <property type="evidence" value="ECO:0007669"/>
    <property type="project" value="InterPro"/>
</dbReference>
<keyword evidence="2 5" id="KW-0238">DNA-binding</keyword>
<feature type="region of interest" description="Disordered" evidence="7">
    <location>
        <begin position="1"/>
        <end position="23"/>
    </location>
</feature>
<dbReference type="PANTHER" id="PTHR24340">
    <property type="entry name" value="HOMEOBOX PROTEIN NKX"/>
    <property type="match status" value="1"/>
</dbReference>
<dbReference type="Pfam" id="PF00046">
    <property type="entry name" value="Homeodomain"/>
    <property type="match status" value="1"/>
</dbReference>
<dbReference type="PANTHER" id="PTHR24340:SF113">
    <property type="entry name" value="NK1 HOMEOBOX 2"/>
    <property type="match status" value="1"/>
</dbReference>
<comment type="subcellular location">
    <subcellularLocation>
        <location evidence="1 5 6">Nucleus</location>
    </subcellularLocation>
</comment>
<dbReference type="InterPro" id="IPR009057">
    <property type="entry name" value="Homeodomain-like_sf"/>
</dbReference>
<dbReference type="AlphaFoldDB" id="A0A974CEP8"/>
<dbReference type="GO" id="GO:0030154">
    <property type="term" value="P:cell differentiation"/>
    <property type="evidence" value="ECO:0007669"/>
    <property type="project" value="TreeGrafter"/>
</dbReference>
<organism evidence="9 10">
    <name type="scientific">Xenopus laevis</name>
    <name type="common">African clawed frog</name>
    <dbReference type="NCBI Taxonomy" id="8355"/>
    <lineage>
        <taxon>Eukaryota</taxon>
        <taxon>Metazoa</taxon>
        <taxon>Chordata</taxon>
        <taxon>Craniata</taxon>
        <taxon>Vertebrata</taxon>
        <taxon>Euteleostomi</taxon>
        <taxon>Amphibia</taxon>
        <taxon>Batrachia</taxon>
        <taxon>Anura</taxon>
        <taxon>Pipoidea</taxon>
        <taxon>Pipidae</taxon>
        <taxon>Xenopodinae</taxon>
        <taxon>Xenopus</taxon>
        <taxon>Xenopus</taxon>
    </lineage>
</organism>
<evidence type="ECO:0000256" key="5">
    <source>
        <dbReference type="PROSITE-ProRule" id="PRU00108"/>
    </source>
</evidence>
<dbReference type="SUPFAM" id="SSF46689">
    <property type="entry name" value="Homeodomain-like"/>
    <property type="match status" value="1"/>
</dbReference>
<sequence>MGMLDCDPEEEKHAPGQKHLHTPFSIADILNHAKMQKVEEGIKEPDINDEGQTGMTNVRTRMTSESMVSEIENGAGTSPGLQANEPEELPEKEENQQPQNLPCATNCKPRRARTAFTYEQLVALESRFRSSRYLSVCERLSLALTLHLTETQVKIWFQNRRTKWKKQQPTGSWEGRGCSIQNCPTIPGPRINPPLPNYPCTTHISHIGAGTNHLSPFPGIFFSPPSTSFGLSPTGATYPQFIGSSSFTSYYSPPL</sequence>
<keyword evidence="4 5" id="KW-0539">Nucleus</keyword>
<dbReference type="GO" id="GO:0000978">
    <property type="term" value="F:RNA polymerase II cis-regulatory region sequence-specific DNA binding"/>
    <property type="evidence" value="ECO:0007669"/>
    <property type="project" value="TreeGrafter"/>
</dbReference>
<evidence type="ECO:0000259" key="8">
    <source>
        <dbReference type="PROSITE" id="PS50071"/>
    </source>
</evidence>
<dbReference type="FunFam" id="1.10.10.60:FF:000859">
    <property type="match status" value="1"/>
</dbReference>
<evidence type="ECO:0000256" key="1">
    <source>
        <dbReference type="ARBA" id="ARBA00004123"/>
    </source>
</evidence>
<dbReference type="InterPro" id="IPR050394">
    <property type="entry name" value="Homeobox_NK-like"/>
</dbReference>
<dbReference type="InterPro" id="IPR020479">
    <property type="entry name" value="HD_metazoa"/>
</dbReference>
<dbReference type="OMA" id="YPQFIGS"/>
<accession>A0A974CEP8</accession>
<evidence type="ECO:0000256" key="2">
    <source>
        <dbReference type="ARBA" id="ARBA00023125"/>
    </source>
</evidence>
<proteinExistence type="predicted"/>
<dbReference type="Proteomes" id="UP000694892">
    <property type="component" value="Chromosome 7L"/>
</dbReference>
<keyword evidence="3 5" id="KW-0371">Homeobox</keyword>
<dbReference type="GO" id="GO:0005634">
    <property type="term" value="C:nucleus"/>
    <property type="evidence" value="ECO:0007669"/>
    <property type="project" value="UniProtKB-SubCell"/>
</dbReference>
<reference evidence="10" key="1">
    <citation type="journal article" date="2016" name="Nature">
        <title>Genome evolution in the allotetraploid frog Xenopus laevis.</title>
        <authorList>
            <person name="Session A.M."/>
            <person name="Uno Y."/>
            <person name="Kwon T."/>
            <person name="Chapman J.A."/>
            <person name="Toyoda A."/>
            <person name="Takahashi S."/>
            <person name="Fukui A."/>
            <person name="Hikosaka A."/>
            <person name="Suzuki A."/>
            <person name="Kondo M."/>
            <person name="van Heeringen S.J."/>
            <person name="Quigley I."/>
            <person name="Heinz S."/>
            <person name="Ogino H."/>
            <person name="Ochi H."/>
            <person name="Hellsten U."/>
            <person name="Lyons J.B."/>
            <person name="Simakov O."/>
            <person name="Putnam N."/>
            <person name="Stites J."/>
            <person name="Kuroki Y."/>
            <person name="Tanaka T."/>
            <person name="Michiue T."/>
            <person name="Watanabe M."/>
            <person name="Bogdanovic O."/>
            <person name="Lister R."/>
            <person name="Georgiou G."/>
            <person name="Paranjpe S.S."/>
            <person name="van Kruijsbergen I."/>
            <person name="Shu S."/>
            <person name="Carlson J."/>
            <person name="Kinoshita T."/>
            <person name="Ohta Y."/>
            <person name="Mawaribuchi S."/>
            <person name="Jenkins J."/>
            <person name="Grimwood J."/>
            <person name="Schmutz J."/>
            <person name="Mitros T."/>
            <person name="Mozaffari S.V."/>
            <person name="Suzuki Y."/>
            <person name="Haramoto Y."/>
            <person name="Yamamoto T.S."/>
            <person name="Takagi C."/>
            <person name="Heald R."/>
            <person name="Miller K."/>
            <person name="Haudenschild C."/>
            <person name="Kitzman J."/>
            <person name="Nakayama T."/>
            <person name="Izutsu Y."/>
            <person name="Robert J."/>
            <person name="Fortriede J."/>
            <person name="Burns K."/>
            <person name="Lotay V."/>
            <person name="Karimi K."/>
            <person name="Yasuoka Y."/>
            <person name="Dichmann D.S."/>
            <person name="Flajnik M.F."/>
            <person name="Houston D.W."/>
            <person name="Shendure J."/>
            <person name="DuPasquier L."/>
            <person name="Vize P.D."/>
            <person name="Zorn A.M."/>
            <person name="Ito M."/>
            <person name="Marcotte E.M."/>
            <person name="Wallingford J.B."/>
            <person name="Ito Y."/>
            <person name="Asashima M."/>
            <person name="Ueno N."/>
            <person name="Matsuda Y."/>
            <person name="Veenstra G.J."/>
            <person name="Fujiyama A."/>
            <person name="Harland R.M."/>
            <person name="Taira M."/>
            <person name="Rokhsar D.S."/>
        </authorList>
    </citation>
    <scope>NUCLEOTIDE SEQUENCE [LARGE SCALE GENOMIC DNA]</scope>
    <source>
        <strain evidence="10">J</strain>
    </source>
</reference>
<protein>
    <recommendedName>
        <fullName evidence="8">Homeobox domain-containing protein</fullName>
    </recommendedName>
</protein>